<feature type="transmembrane region" description="Helical" evidence="8">
    <location>
        <begin position="27"/>
        <end position="52"/>
    </location>
</feature>
<feature type="domain" description="ABC transmembrane type-1" evidence="9">
    <location>
        <begin position="84"/>
        <end position="274"/>
    </location>
</feature>
<feature type="transmembrane region" description="Helical" evidence="8">
    <location>
        <begin position="150"/>
        <end position="175"/>
    </location>
</feature>
<dbReference type="AlphaFoldDB" id="A0A1S1JZH5"/>
<gene>
    <name evidence="10" type="ORF">BKG61_18395</name>
</gene>
<keyword evidence="6 8" id="KW-1133">Transmembrane helix</keyword>
<dbReference type="Proteomes" id="UP000179636">
    <property type="component" value="Unassembled WGS sequence"/>
</dbReference>
<evidence type="ECO:0000256" key="4">
    <source>
        <dbReference type="ARBA" id="ARBA00022475"/>
    </source>
</evidence>
<feature type="transmembrane region" description="Helical" evidence="8">
    <location>
        <begin position="122"/>
        <end position="144"/>
    </location>
</feature>
<evidence type="ECO:0000256" key="6">
    <source>
        <dbReference type="ARBA" id="ARBA00022989"/>
    </source>
</evidence>
<feature type="transmembrane region" description="Helical" evidence="8">
    <location>
        <begin position="225"/>
        <end position="243"/>
    </location>
</feature>
<organism evidence="10 11">
    <name type="scientific">Mycobacterium syngnathidarum</name>
    <dbReference type="NCBI Taxonomy" id="1908205"/>
    <lineage>
        <taxon>Bacteria</taxon>
        <taxon>Bacillati</taxon>
        <taxon>Actinomycetota</taxon>
        <taxon>Actinomycetes</taxon>
        <taxon>Mycobacteriales</taxon>
        <taxon>Mycobacteriaceae</taxon>
        <taxon>Mycobacterium</taxon>
    </lineage>
</organism>
<evidence type="ECO:0000313" key="11">
    <source>
        <dbReference type="Proteomes" id="UP000179636"/>
    </source>
</evidence>
<evidence type="ECO:0000256" key="7">
    <source>
        <dbReference type="ARBA" id="ARBA00023136"/>
    </source>
</evidence>
<proteinExistence type="inferred from homology"/>
<dbReference type="GO" id="GO:0005886">
    <property type="term" value="C:plasma membrane"/>
    <property type="evidence" value="ECO:0007669"/>
    <property type="project" value="UniProtKB-SubCell"/>
</dbReference>
<dbReference type="InterPro" id="IPR051789">
    <property type="entry name" value="Bact_Polyamine_Transport"/>
</dbReference>
<keyword evidence="5 8" id="KW-0812">Transmembrane</keyword>
<dbReference type="InterPro" id="IPR035906">
    <property type="entry name" value="MetI-like_sf"/>
</dbReference>
<dbReference type="Pfam" id="PF00528">
    <property type="entry name" value="BPD_transp_1"/>
    <property type="match status" value="1"/>
</dbReference>
<feature type="transmembrane region" description="Helical" evidence="8">
    <location>
        <begin position="255"/>
        <end position="274"/>
    </location>
</feature>
<evidence type="ECO:0000256" key="3">
    <source>
        <dbReference type="ARBA" id="ARBA00022448"/>
    </source>
</evidence>
<evidence type="ECO:0000313" key="10">
    <source>
        <dbReference type="EMBL" id="OHT96426.1"/>
    </source>
</evidence>
<protein>
    <submittedName>
        <fullName evidence="10">ABC transporter permease</fullName>
    </submittedName>
</protein>
<reference evidence="10 11" key="1">
    <citation type="submission" date="2016-10" db="EMBL/GenBank/DDBJ databases">
        <title>Evaluation of Human, Animal and Environmental Mycobacterium chelonae Isolates by Core Genome Phylogenomic Analysis, Targeted Gene Comparison, and Anti-microbial Susceptibility Patterns: A Tale of Mistaken Identities.</title>
        <authorList>
            <person name="Fogelson S.B."/>
            <person name="Camus A.C."/>
            <person name="Lorenz W."/>
            <person name="Vasireddy R."/>
            <person name="Vasireddy S."/>
            <person name="Smith T."/>
            <person name="Brown-Elliott B.A."/>
            <person name="Wallace R.J.Jr."/>
            <person name="Hasan N.A."/>
            <person name="Reischl U."/>
            <person name="Sanchez S."/>
        </authorList>
    </citation>
    <scope>NUCLEOTIDE SEQUENCE [LARGE SCALE GENOMIC DNA]</scope>
    <source>
        <strain evidence="10 11">24999</strain>
    </source>
</reference>
<evidence type="ECO:0000256" key="1">
    <source>
        <dbReference type="ARBA" id="ARBA00004651"/>
    </source>
</evidence>
<dbReference type="PANTHER" id="PTHR43848">
    <property type="entry name" value="PUTRESCINE TRANSPORT SYSTEM PERMEASE PROTEIN POTI"/>
    <property type="match status" value="1"/>
</dbReference>
<dbReference type="PROSITE" id="PS50928">
    <property type="entry name" value="ABC_TM1"/>
    <property type="match status" value="1"/>
</dbReference>
<accession>A0A1Q9W7C5</accession>
<keyword evidence="4" id="KW-1003">Cell membrane</keyword>
<dbReference type="SUPFAM" id="SSF161098">
    <property type="entry name" value="MetI-like"/>
    <property type="match status" value="1"/>
</dbReference>
<comment type="caution">
    <text evidence="10">The sequence shown here is derived from an EMBL/GenBank/DDBJ whole genome shotgun (WGS) entry which is preliminary data.</text>
</comment>
<comment type="similarity">
    <text evidence="2">Belongs to the binding-protein-dependent transport system permease family. CysTW subfamily.</text>
</comment>
<name>A0A1S1JZH5_9MYCO</name>
<sequence>MTTQAMTEPLEQPVSRTVKGSRRWGDLVLRLVAGLVLLYLFLPIFVIVLFSFNDPAGKFNYTWQGFTLDNWAHPFKYPALTDALKLSLNVAAVSTAVALVLGTLVAIALVRQRFRGQKTVDTFLVLPLTAPEVVMGASLLTLFLDLGWATGYMTIVLAHIAFQVSFVAMTVRARVRGFDWTLEDASMDLGASPTRTFFKVTLPLIVPGIVAAAMLSFALSLDDFIITYFVSGSTVTYPLYVNAAVKAAVPPQINVLATAILVVSLLLLVAGTLYRRKRIDV</sequence>
<evidence type="ECO:0000259" key="9">
    <source>
        <dbReference type="PROSITE" id="PS50928"/>
    </source>
</evidence>
<dbReference type="Gene3D" id="1.10.3720.10">
    <property type="entry name" value="MetI-like"/>
    <property type="match status" value="1"/>
</dbReference>
<dbReference type="CDD" id="cd06261">
    <property type="entry name" value="TM_PBP2"/>
    <property type="match status" value="1"/>
</dbReference>
<feature type="transmembrane region" description="Helical" evidence="8">
    <location>
        <begin position="86"/>
        <end position="110"/>
    </location>
</feature>
<dbReference type="PANTHER" id="PTHR43848:SF2">
    <property type="entry name" value="PUTRESCINE TRANSPORT SYSTEM PERMEASE PROTEIN POTI"/>
    <property type="match status" value="1"/>
</dbReference>
<feature type="transmembrane region" description="Helical" evidence="8">
    <location>
        <begin position="196"/>
        <end position="219"/>
    </location>
</feature>
<dbReference type="EMBL" id="MLHV01000017">
    <property type="protein sequence ID" value="OHT96426.1"/>
    <property type="molecule type" value="Genomic_DNA"/>
</dbReference>
<evidence type="ECO:0000256" key="2">
    <source>
        <dbReference type="ARBA" id="ARBA00007069"/>
    </source>
</evidence>
<keyword evidence="7 8" id="KW-0472">Membrane</keyword>
<evidence type="ECO:0000256" key="5">
    <source>
        <dbReference type="ARBA" id="ARBA00022692"/>
    </source>
</evidence>
<keyword evidence="11" id="KW-1185">Reference proteome</keyword>
<dbReference type="InterPro" id="IPR000515">
    <property type="entry name" value="MetI-like"/>
</dbReference>
<dbReference type="RefSeq" id="WP_070945749.1">
    <property type="nucleotide sequence ID" value="NZ_MLCL01000076.1"/>
</dbReference>
<comment type="subcellular location">
    <subcellularLocation>
        <location evidence="1 8">Cell membrane</location>
        <topology evidence="1 8">Multi-pass membrane protein</topology>
    </subcellularLocation>
</comment>
<accession>A0A1S1JZH5</accession>
<keyword evidence="3 8" id="KW-0813">Transport</keyword>
<dbReference type="STRING" id="1908205.BKG60_20460"/>
<dbReference type="GO" id="GO:0055085">
    <property type="term" value="P:transmembrane transport"/>
    <property type="evidence" value="ECO:0007669"/>
    <property type="project" value="InterPro"/>
</dbReference>
<evidence type="ECO:0000256" key="8">
    <source>
        <dbReference type="RuleBase" id="RU363032"/>
    </source>
</evidence>